<dbReference type="RefSeq" id="WP_370717286.1">
    <property type="nucleotide sequence ID" value="NZ_JBGGTQ010000002.1"/>
</dbReference>
<dbReference type="Proteomes" id="UP001566476">
    <property type="component" value="Unassembled WGS sequence"/>
</dbReference>
<evidence type="ECO:0000313" key="2">
    <source>
        <dbReference type="EMBL" id="MEZ0491230.1"/>
    </source>
</evidence>
<dbReference type="EMBL" id="JBGGTQ010000002">
    <property type="protein sequence ID" value="MEZ0491230.1"/>
    <property type="molecule type" value="Genomic_DNA"/>
</dbReference>
<feature type="transmembrane region" description="Helical" evidence="1">
    <location>
        <begin position="132"/>
        <end position="151"/>
    </location>
</feature>
<organism evidence="2 3">
    <name type="scientific">Kineococcus mangrovi</name>
    <dbReference type="NCBI Taxonomy" id="1660183"/>
    <lineage>
        <taxon>Bacteria</taxon>
        <taxon>Bacillati</taxon>
        <taxon>Actinomycetota</taxon>
        <taxon>Actinomycetes</taxon>
        <taxon>Kineosporiales</taxon>
        <taxon>Kineosporiaceae</taxon>
        <taxon>Kineococcus</taxon>
    </lineage>
</organism>
<feature type="transmembrane region" description="Helical" evidence="1">
    <location>
        <begin position="163"/>
        <end position="184"/>
    </location>
</feature>
<evidence type="ECO:0000256" key="1">
    <source>
        <dbReference type="SAM" id="Phobius"/>
    </source>
</evidence>
<feature type="transmembrane region" description="Helical" evidence="1">
    <location>
        <begin position="387"/>
        <end position="407"/>
    </location>
</feature>
<feature type="transmembrane region" description="Helical" evidence="1">
    <location>
        <begin position="419"/>
        <end position="441"/>
    </location>
</feature>
<evidence type="ECO:0000313" key="3">
    <source>
        <dbReference type="Proteomes" id="UP001566476"/>
    </source>
</evidence>
<reference evidence="2 3" key="1">
    <citation type="submission" date="2024-07" db="EMBL/GenBank/DDBJ databases">
        <authorList>
            <person name="Thanompreechachai J."/>
            <person name="Duangmal K."/>
        </authorList>
    </citation>
    <scope>NUCLEOTIDE SEQUENCE [LARGE SCALE GENOMIC DNA]</scope>
    <source>
        <strain evidence="2 3">TBRC 1896</strain>
    </source>
</reference>
<feature type="transmembrane region" description="Helical" evidence="1">
    <location>
        <begin position="12"/>
        <end position="30"/>
    </location>
</feature>
<keyword evidence="1" id="KW-1133">Transmembrane helix</keyword>
<comment type="caution">
    <text evidence="2">The sequence shown here is derived from an EMBL/GenBank/DDBJ whole genome shotgun (WGS) entry which is preliminary data.</text>
</comment>
<sequence length="473" mass="49675">MTTRLPGRADRWLVPGALVVTIVLVGLLWFGPLAPVAVVGAAVLVVLTVRVPQALVGLTLIVVVFSTPLQAIAGGSASVADDGLVLFCAIALPARRLVVRGGLRWLPGSAWWLAFLAFGLISAVAQDVPNGLALKGAFAAVKGVLFAFAVAQVDWPPGLVRRALLLTLPITAITVFSGAVNLIAPAAWSHIVAGVSTVGPFGLPALVGPFGRPAAFSRFCGVLAVGALAYMLLVRRRPVVMAVFVSCTALAFLTLQVKSLLGLLLTTALLCLPFLTRRRALLVAMLVPAVLLPAAPVVWELASTDFTAYVVQDSARSELTVGGLAVAAATFPLGAGFGRYASSTAADAYSPWYYWLHFDSRYGLAPGPDSGQFLNDSQWPALYGETGWFGAACFVLGLVCLVVALLRGWHSETEPLWRWLRLAGLGWLALLLAESAAAPVFVSAPSYPFVFLAAALLTGAQRAPARVQVPHAR</sequence>
<protein>
    <recommendedName>
        <fullName evidence="4">O-antigen ligase-like membrane protein</fullName>
    </recommendedName>
</protein>
<keyword evidence="1" id="KW-0812">Transmembrane</keyword>
<feature type="transmembrane region" description="Helical" evidence="1">
    <location>
        <begin position="105"/>
        <end position="126"/>
    </location>
</feature>
<feature type="transmembrane region" description="Helical" evidence="1">
    <location>
        <begin position="215"/>
        <end position="233"/>
    </location>
</feature>
<proteinExistence type="predicted"/>
<evidence type="ECO:0008006" key="4">
    <source>
        <dbReference type="Google" id="ProtNLM"/>
    </source>
</evidence>
<gene>
    <name evidence="2" type="ORF">AB2L28_03155</name>
</gene>
<accession>A0ABV4HZJ9</accession>
<feature type="transmembrane region" description="Helical" evidence="1">
    <location>
        <begin position="190"/>
        <end position="208"/>
    </location>
</feature>
<keyword evidence="3" id="KW-1185">Reference proteome</keyword>
<feature type="transmembrane region" description="Helical" evidence="1">
    <location>
        <begin position="37"/>
        <end position="65"/>
    </location>
</feature>
<keyword evidence="1" id="KW-0472">Membrane</keyword>
<feature type="transmembrane region" description="Helical" evidence="1">
    <location>
        <begin position="239"/>
        <end position="272"/>
    </location>
</feature>
<feature type="transmembrane region" description="Helical" evidence="1">
    <location>
        <begin position="279"/>
        <end position="299"/>
    </location>
</feature>
<name>A0ABV4HZJ9_9ACTN</name>